<evidence type="ECO:0000256" key="4">
    <source>
        <dbReference type="ARBA" id="ARBA00022801"/>
    </source>
</evidence>
<dbReference type="PANTHER" id="PTHR47053">
    <property type="entry name" value="MUREIN DD-ENDOPEPTIDASE MEPH-RELATED"/>
    <property type="match status" value="1"/>
</dbReference>
<feature type="domain" description="G5" evidence="6">
    <location>
        <begin position="127"/>
        <end position="207"/>
    </location>
</feature>
<dbReference type="RefSeq" id="WP_075713182.1">
    <property type="nucleotide sequence ID" value="NZ_MJIE01000001.1"/>
</dbReference>
<dbReference type="Pfam" id="PF00877">
    <property type="entry name" value="NLPC_P60"/>
    <property type="match status" value="1"/>
</dbReference>
<dbReference type="Pfam" id="PF07501">
    <property type="entry name" value="G5"/>
    <property type="match status" value="1"/>
</dbReference>
<evidence type="ECO:0000256" key="3">
    <source>
        <dbReference type="ARBA" id="ARBA00022729"/>
    </source>
</evidence>
<keyword evidence="9" id="KW-1185">Reference proteome</keyword>
<dbReference type="OrthoDB" id="9808890at2"/>
<evidence type="ECO:0000256" key="5">
    <source>
        <dbReference type="ARBA" id="ARBA00022807"/>
    </source>
</evidence>
<keyword evidence="5" id="KW-0788">Thiol protease</keyword>
<evidence type="ECO:0000259" key="7">
    <source>
        <dbReference type="PROSITE" id="PS51935"/>
    </source>
</evidence>
<comment type="similarity">
    <text evidence="1">Belongs to the peptidase C40 family.</text>
</comment>
<name>A0A1Q9JIP3_9FIRM</name>
<dbReference type="Gene3D" id="3.90.1720.10">
    <property type="entry name" value="endopeptidase domain like (from Nostoc punctiforme)"/>
    <property type="match status" value="1"/>
</dbReference>
<dbReference type="GO" id="GO:0008234">
    <property type="term" value="F:cysteine-type peptidase activity"/>
    <property type="evidence" value="ECO:0007669"/>
    <property type="project" value="UniProtKB-KW"/>
</dbReference>
<feature type="domain" description="NlpC/P60" evidence="7">
    <location>
        <begin position="226"/>
        <end position="337"/>
    </location>
</feature>
<keyword evidence="3" id="KW-0732">Signal</keyword>
<gene>
    <name evidence="8" type="ORF">BHK98_07950</name>
</gene>
<evidence type="ECO:0000256" key="2">
    <source>
        <dbReference type="ARBA" id="ARBA00022670"/>
    </source>
</evidence>
<dbReference type="Proteomes" id="UP000187404">
    <property type="component" value="Unassembled WGS sequence"/>
</dbReference>
<keyword evidence="4" id="KW-0378">Hydrolase</keyword>
<dbReference type="InterPro" id="IPR000064">
    <property type="entry name" value="NLP_P60_dom"/>
</dbReference>
<evidence type="ECO:0000259" key="6">
    <source>
        <dbReference type="PROSITE" id="PS51109"/>
    </source>
</evidence>
<reference evidence="8 9" key="1">
    <citation type="journal article" date="2016" name="Appl. Environ. Microbiol.">
        <title>Function and Phylogeny of Bacterial Butyryl Coenzyme A:Acetate Transferases and Their Diversity in the Proximal Colon of Swine.</title>
        <authorList>
            <person name="Trachsel J."/>
            <person name="Bayles D.O."/>
            <person name="Looft T."/>
            <person name="Levine U.Y."/>
            <person name="Allen H.K."/>
        </authorList>
    </citation>
    <scope>NUCLEOTIDE SEQUENCE [LARGE SCALE GENOMIC DNA]</scope>
    <source>
        <strain evidence="8 9">68-3-10</strain>
    </source>
</reference>
<evidence type="ECO:0000313" key="8">
    <source>
        <dbReference type="EMBL" id="OLR55997.1"/>
    </source>
</evidence>
<dbReference type="SUPFAM" id="SSF54001">
    <property type="entry name" value="Cysteine proteinases"/>
    <property type="match status" value="1"/>
</dbReference>
<dbReference type="Gene3D" id="2.20.230.10">
    <property type="entry name" value="Resuscitation-promoting factor rpfb"/>
    <property type="match status" value="1"/>
</dbReference>
<evidence type="ECO:0000256" key="1">
    <source>
        <dbReference type="ARBA" id="ARBA00007074"/>
    </source>
</evidence>
<dbReference type="EMBL" id="MJIE01000001">
    <property type="protein sequence ID" value="OLR55997.1"/>
    <property type="molecule type" value="Genomic_DNA"/>
</dbReference>
<dbReference type="InterPro" id="IPR051202">
    <property type="entry name" value="Peptidase_C40"/>
</dbReference>
<protein>
    <submittedName>
        <fullName evidence="8">Uncharacterized protein</fullName>
    </submittedName>
</protein>
<dbReference type="InterPro" id="IPR038765">
    <property type="entry name" value="Papain-like_cys_pep_sf"/>
</dbReference>
<comment type="caution">
    <text evidence="8">The sequence shown here is derived from an EMBL/GenBank/DDBJ whole genome shotgun (WGS) entry which is preliminary data.</text>
</comment>
<accession>A0A1Q9JIP3</accession>
<evidence type="ECO:0000313" key="9">
    <source>
        <dbReference type="Proteomes" id="UP000187404"/>
    </source>
</evidence>
<sequence>MVRKHSKLAIAILIVAALIATGIVALVLMTPRAAYANGTVVKEPYSILIGGKEVAVVNGKSTGKKVMKDVAASYTPKGAVLKKVSYDTKVKIQERKLSLFEDAPTVKTRTEAVQAILDGNTEEDPMFTVTTVSEKYKTKKTDRKVTFKYDSTLSAFESKVQDKGKAGSSRITYRLTNENGKLISKKKTGVKVLEEPENAVVLTGNQNMPTDLKWSDYDEYTSKLNDELGVKISKEGIRYLGNPYKLGGNDLYHGIDCVAFVRAMYQKYGITLPKGRTAIGHYGRAVSLSQAKAGDIVYYGNHVAIYMGNGKVIHAIRKGISISKVNFRKIVSIRRGY</sequence>
<dbReference type="PANTHER" id="PTHR47053:SF1">
    <property type="entry name" value="MUREIN DD-ENDOPEPTIDASE MEPH-RELATED"/>
    <property type="match status" value="1"/>
</dbReference>
<dbReference type="PROSITE" id="PS51109">
    <property type="entry name" value="G5"/>
    <property type="match status" value="1"/>
</dbReference>
<proteinExistence type="inferred from homology"/>
<dbReference type="PROSITE" id="PS51935">
    <property type="entry name" value="NLPC_P60"/>
    <property type="match status" value="1"/>
</dbReference>
<dbReference type="GO" id="GO:0006508">
    <property type="term" value="P:proteolysis"/>
    <property type="evidence" value="ECO:0007669"/>
    <property type="project" value="UniProtKB-KW"/>
</dbReference>
<keyword evidence="2" id="KW-0645">Protease</keyword>
<dbReference type="InterPro" id="IPR011098">
    <property type="entry name" value="G5_dom"/>
</dbReference>
<dbReference type="AlphaFoldDB" id="A0A1Q9JIP3"/>
<dbReference type="SMART" id="SM01208">
    <property type="entry name" value="G5"/>
    <property type="match status" value="1"/>
</dbReference>
<organism evidence="8 9">
    <name type="scientific">Hornefia porci</name>
    <dbReference type="NCBI Taxonomy" id="2652292"/>
    <lineage>
        <taxon>Bacteria</taxon>
        <taxon>Bacillati</taxon>
        <taxon>Bacillota</taxon>
        <taxon>Clostridia</taxon>
        <taxon>Peptostreptococcales</taxon>
        <taxon>Anaerovoracaceae</taxon>
        <taxon>Hornefia</taxon>
    </lineage>
</organism>